<evidence type="ECO:0000256" key="2">
    <source>
        <dbReference type="ARBA" id="ARBA00022741"/>
    </source>
</evidence>
<dbReference type="NCBIfam" id="TIGR01378">
    <property type="entry name" value="thi_PPkinase"/>
    <property type="match status" value="1"/>
</dbReference>
<evidence type="ECO:0000256" key="3">
    <source>
        <dbReference type="ARBA" id="ARBA00022777"/>
    </source>
</evidence>
<keyword evidence="3 7" id="KW-0418">Kinase</keyword>
<dbReference type="PANTHER" id="PTHR41299:SF1">
    <property type="entry name" value="THIAMINE PYROPHOSPHOKINASE"/>
    <property type="match status" value="1"/>
</dbReference>
<evidence type="ECO:0000256" key="1">
    <source>
        <dbReference type="ARBA" id="ARBA00022679"/>
    </source>
</evidence>
<dbReference type="AlphaFoldDB" id="A0A391P071"/>
<dbReference type="GO" id="GO:0006772">
    <property type="term" value="P:thiamine metabolic process"/>
    <property type="evidence" value="ECO:0007669"/>
    <property type="project" value="UniProtKB-UniRule"/>
</dbReference>
<evidence type="ECO:0000256" key="4">
    <source>
        <dbReference type="ARBA" id="ARBA00022840"/>
    </source>
</evidence>
<sequence>MSKYTVIVSGGTLDESFVLPILTGQNGWEYLQLEESAVREEKEEIGYVIAVDAGLKFLYRHQILPDIIVGDFDSLEDGILPWYQEHFSIPIRKFNPVKDASDTEIAIRQALEHGKEPIRILGGTGTRIDHIWANVQCLKIAKDAGVEAELLDPHNRIRLIDREVHLKKEEAFGPYFSLFALGGAVGDLSITGAKYPLSHHLLEPYDSLSVSNQIQEEEVVITYGSGQLVLMETRD</sequence>
<keyword evidence="2" id="KW-0547">Nucleotide-binding</keyword>
<dbReference type="Proteomes" id="UP000265643">
    <property type="component" value="Unassembled WGS sequence"/>
</dbReference>
<evidence type="ECO:0000259" key="6">
    <source>
        <dbReference type="SMART" id="SM00983"/>
    </source>
</evidence>
<dbReference type="Gene3D" id="3.40.50.10240">
    <property type="entry name" value="Thiamin pyrophosphokinase, catalytic domain"/>
    <property type="match status" value="1"/>
</dbReference>
<keyword evidence="8" id="KW-1185">Reference proteome</keyword>
<name>A0A391P071_9FIRM</name>
<dbReference type="Pfam" id="PF04265">
    <property type="entry name" value="TPK_B1_binding"/>
    <property type="match status" value="1"/>
</dbReference>
<dbReference type="CDD" id="cd07995">
    <property type="entry name" value="TPK"/>
    <property type="match status" value="1"/>
</dbReference>
<keyword evidence="4" id="KW-0067">ATP-binding</keyword>
<reference evidence="8" key="1">
    <citation type="submission" date="2018-09" db="EMBL/GenBank/DDBJ databases">
        <title>Draft Genome Sequence of Mediterraneibacter sp. KCTC 15684.</title>
        <authorList>
            <person name="Kim J.S."/>
            <person name="Han K.I."/>
            <person name="Suh M.K."/>
            <person name="Lee K.C."/>
            <person name="Eom M.K."/>
            <person name="Lee J.H."/>
            <person name="Park S.H."/>
            <person name="Kang S.W."/>
            <person name="Park J.E."/>
            <person name="Oh B.S."/>
            <person name="Yu S.Y."/>
            <person name="Choi S.H."/>
            <person name="Lee D.H."/>
            <person name="Yoon H."/>
            <person name="Kim B."/>
            <person name="Yang S.J."/>
            <person name="Lee J.S."/>
        </authorList>
    </citation>
    <scope>NUCLEOTIDE SEQUENCE [LARGE SCALE GENOMIC DNA]</scope>
    <source>
        <strain evidence="8">KCTC 15684</strain>
    </source>
</reference>
<dbReference type="EMBL" id="BHGK01000001">
    <property type="protein sequence ID" value="GCA66300.1"/>
    <property type="molecule type" value="Genomic_DNA"/>
</dbReference>
<dbReference type="SUPFAM" id="SSF63999">
    <property type="entry name" value="Thiamin pyrophosphokinase, catalytic domain"/>
    <property type="match status" value="1"/>
</dbReference>
<dbReference type="EC" id="2.7.6.2" evidence="5"/>
<dbReference type="InterPro" id="IPR007371">
    <property type="entry name" value="TPK_catalytic"/>
</dbReference>
<dbReference type="InterPro" id="IPR036759">
    <property type="entry name" value="TPK_catalytic_sf"/>
</dbReference>
<keyword evidence="1" id="KW-0808">Transferase</keyword>
<dbReference type="GO" id="GO:0004788">
    <property type="term" value="F:thiamine diphosphokinase activity"/>
    <property type="evidence" value="ECO:0007669"/>
    <property type="project" value="UniProtKB-UniRule"/>
</dbReference>
<dbReference type="InterPro" id="IPR007373">
    <property type="entry name" value="Thiamin_PyroPKinase_B1-bd"/>
</dbReference>
<accession>A0A391P071</accession>
<dbReference type="PANTHER" id="PTHR41299">
    <property type="entry name" value="THIAMINE PYROPHOSPHOKINASE"/>
    <property type="match status" value="1"/>
</dbReference>
<dbReference type="GO" id="GO:0005524">
    <property type="term" value="F:ATP binding"/>
    <property type="evidence" value="ECO:0007669"/>
    <property type="project" value="UniProtKB-KW"/>
</dbReference>
<protein>
    <recommendedName>
        <fullName evidence="5">Thiamine diphosphokinase</fullName>
        <ecNumber evidence="5">2.7.6.2</ecNumber>
    </recommendedName>
</protein>
<organism evidence="7 8">
    <name type="scientific">Mediterraneibacter butyricigenes</name>
    <dbReference type="NCBI Taxonomy" id="2316025"/>
    <lineage>
        <taxon>Bacteria</taxon>
        <taxon>Bacillati</taxon>
        <taxon>Bacillota</taxon>
        <taxon>Clostridia</taxon>
        <taxon>Lachnospirales</taxon>
        <taxon>Lachnospiraceae</taxon>
        <taxon>Mediterraneibacter</taxon>
    </lineage>
</organism>
<dbReference type="SMART" id="SM00983">
    <property type="entry name" value="TPK_B1_binding"/>
    <property type="match status" value="1"/>
</dbReference>
<dbReference type="InterPro" id="IPR036371">
    <property type="entry name" value="TPK_B1-bd_sf"/>
</dbReference>
<evidence type="ECO:0000313" key="8">
    <source>
        <dbReference type="Proteomes" id="UP000265643"/>
    </source>
</evidence>
<comment type="caution">
    <text evidence="7">The sequence shown here is derived from an EMBL/GenBank/DDBJ whole genome shotgun (WGS) entry which is preliminary data.</text>
</comment>
<dbReference type="InterPro" id="IPR006282">
    <property type="entry name" value="Thi_PPkinase"/>
</dbReference>
<evidence type="ECO:0000313" key="7">
    <source>
        <dbReference type="EMBL" id="GCA66300.1"/>
    </source>
</evidence>
<dbReference type="GO" id="GO:0016301">
    <property type="term" value="F:kinase activity"/>
    <property type="evidence" value="ECO:0007669"/>
    <property type="project" value="UniProtKB-KW"/>
</dbReference>
<gene>
    <name evidence="7" type="ORF">KGMB01110_07360</name>
</gene>
<proteinExistence type="predicted"/>
<dbReference type="GO" id="GO:0030975">
    <property type="term" value="F:thiamine binding"/>
    <property type="evidence" value="ECO:0007669"/>
    <property type="project" value="InterPro"/>
</dbReference>
<dbReference type="GO" id="GO:0009229">
    <property type="term" value="P:thiamine diphosphate biosynthetic process"/>
    <property type="evidence" value="ECO:0007669"/>
    <property type="project" value="InterPro"/>
</dbReference>
<dbReference type="Pfam" id="PF04263">
    <property type="entry name" value="TPK_catalytic"/>
    <property type="match status" value="1"/>
</dbReference>
<dbReference type="SUPFAM" id="SSF63862">
    <property type="entry name" value="Thiamin pyrophosphokinase, substrate-binding domain"/>
    <property type="match status" value="1"/>
</dbReference>
<feature type="domain" description="Thiamin pyrophosphokinase thiamin-binding" evidence="6">
    <location>
        <begin position="163"/>
        <end position="229"/>
    </location>
</feature>
<evidence type="ECO:0000256" key="5">
    <source>
        <dbReference type="NCBIfam" id="TIGR01378"/>
    </source>
</evidence>
<dbReference type="InterPro" id="IPR053149">
    <property type="entry name" value="TPK"/>
</dbReference>
<dbReference type="RefSeq" id="WP_119297593.1">
    <property type="nucleotide sequence ID" value="NZ_BHGK01000001.1"/>
</dbReference>